<reference evidence="1" key="1">
    <citation type="submission" date="2022-11" db="EMBL/GenBank/DDBJ databases">
        <title>Hoeflea poritis sp. nov., isolated from scleractinian coral Porites lutea.</title>
        <authorList>
            <person name="Zhang G."/>
            <person name="Wei Q."/>
            <person name="Cai L."/>
        </authorList>
    </citation>
    <scope>NUCLEOTIDE SEQUENCE</scope>
    <source>
        <strain evidence="1">E7-10</strain>
    </source>
</reference>
<keyword evidence="2" id="KW-1185">Reference proteome</keyword>
<accession>A0ABT4VH85</accession>
<organism evidence="1 2">
    <name type="scientific">Hoeflea poritis</name>
    <dbReference type="NCBI Taxonomy" id="2993659"/>
    <lineage>
        <taxon>Bacteria</taxon>
        <taxon>Pseudomonadati</taxon>
        <taxon>Pseudomonadota</taxon>
        <taxon>Alphaproteobacteria</taxon>
        <taxon>Hyphomicrobiales</taxon>
        <taxon>Rhizobiaceae</taxon>
        <taxon>Hoeflea</taxon>
    </lineage>
</organism>
<protein>
    <submittedName>
        <fullName evidence="1">Uncharacterized protein</fullName>
    </submittedName>
</protein>
<dbReference type="EMBL" id="JAPJZH010000001">
    <property type="protein sequence ID" value="MDA4843969.1"/>
    <property type="molecule type" value="Genomic_DNA"/>
</dbReference>
<dbReference type="Proteomes" id="UP001148313">
    <property type="component" value="Unassembled WGS sequence"/>
</dbReference>
<sequence length="107" mass="11955">MKVKVDEQLTDIFGNPAVDEKKEPITFKQVAITALLYKDPAPTPQVAQIQETNVYDRYKLANAIVTATGEVNMKIEEAALLKKHAENCRLLTVVAQGWLIKQIESSE</sequence>
<dbReference type="RefSeq" id="WP_271087485.1">
    <property type="nucleotide sequence ID" value="NZ_JAPJZH010000001.1"/>
</dbReference>
<evidence type="ECO:0000313" key="1">
    <source>
        <dbReference type="EMBL" id="MDA4843969.1"/>
    </source>
</evidence>
<gene>
    <name evidence="1" type="ORF">OOZ53_01345</name>
</gene>
<name>A0ABT4VH85_9HYPH</name>
<proteinExistence type="predicted"/>
<comment type="caution">
    <text evidence="1">The sequence shown here is derived from an EMBL/GenBank/DDBJ whole genome shotgun (WGS) entry which is preliminary data.</text>
</comment>
<evidence type="ECO:0000313" key="2">
    <source>
        <dbReference type="Proteomes" id="UP001148313"/>
    </source>
</evidence>